<dbReference type="Proteomes" id="UP000241346">
    <property type="component" value="Unassembled WGS sequence"/>
</dbReference>
<dbReference type="GO" id="GO:0016301">
    <property type="term" value="F:kinase activity"/>
    <property type="evidence" value="ECO:0007669"/>
    <property type="project" value="UniProtKB-KW"/>
</dbReference>
<organism evidence="2 3">
    <name type="scientific">Photobacterium rosenbergii</name>
    <dbReference type="NCBI Taxonomy" id="294936"/>
    <lineage>
        <taxon>Bacteria</taxon>
        <taxon>Pseudomonadati</taxon>
        <taxon>Pseudomonadota</taxon>
        <taxon>Gammaproteobacteria</taxon>
        <taxon>Vibrionales</taxon>
        <taxon>Vibrionaceae</taxon>
        <taxon>Photobacterium</taxon>
    </lineage>
</organism>
<dbReference type="EMBL" id="PYMB01000003">
    <property type="protein sequence ID" value="PSW13338.1"/>
    <property type="molecule type" value="Genomic_DNA"/>
</dbReference>
<dbReference type="PANTHER" id="PTHR46312:SF2">
    <property type="entry name" value="NUCLEOTIDE-BINDING OLIGOMERIZATION DOMAIN-CONTAINING PROTEIN 2-LIKE"/>
    <property type="match status" value="1"/>
</dbReference>
<dbReference type="PANTHER" id="PTHR46312">
    <property type="entry name" value="NACHT DOMAIN-CONTAINING PROTEIN"/>
    <property type="match status" value="1"/>
</dbReference>
<accession>A0A2T3NFH6</accession>
<evidence type="ECO:0000259" key="1">
    <source>
        <dbReference type="PROSITE" id="PS50837"/>
    </source>
</evidence>
<gene>
    <name evidence="2" type="ORF">C9J01_10850</name>
</gene>
<proteinExistence type="predicted"/>
<keyword evidence="2" id="KW-0808">Transferase</keyword>
<dbReference type="SUPFAM" id="SSF52540">
    <property type="entry name" value="P-loop containing nucleoside triphosphate hydrolases"/>
    <property type="match status" value="1"/>
</dbReference>
<dbReference type="Pfam" id="PF05729">
    <property type="entry name" value="NACHT"/>
    <property type="match status" value="1"/>
</dbReference>
<evidence type="ECO:0000313" key="2">
    <source>
        <dbReference type="EMBL" id="PSW13338.1"/>
    </source>
</evidence>
<dbReference type="InterPro" id="IPR027417">
    <property type="entry name" value="P-loop_NTPase"/>
</dbReference>
<dbReference type="OrthoDB" id="6875580at2"/>
<dbReference type="Gene3D" id="3.40.50.300">
    <property type="entry name" value="P-loop containing nucleotide triphosphate hydrolases"/>
    <property type="match status" value="1"/>
</dbReference>
<keyword evidence="2" id="KW-0418">Kinase</keyword>
<name>A0A2T3NFH6_9GAMM</name>
<dbReference type="RefSeq" id="WP_107298161.1">
    <property type="nucleotide sequence ID" value="NZ_PYMB01000003.1"/>
</dbReference>
<dbReference type="InterPro" id="IPR007111">
    <property type="entry name" value="NACHT_NTPase"/>
</dbReference>
<sequence length="568" mass="65315">MISEFIATEGLKFVLTELSSYLRDKASHFRTQDLPDLEAVYQRAIKVEDVKTIWQIDKTVNLNEFYYPSKLKFNNSVLDVENLSSFPPKTKIVIQGTAGQGKSILLRYLAGKEIRHGSKIPLFIELRKVTKRQPLESLIIDSVKSIGIDVDSSSLEELFKSGKIVLLLDAFDELQEDLIIDSLSYIEVLSVRHQDLKIIITSRPDAEIQKVASFSVCQLKPLSASDFKPLLNKFYSNDPSEVDIIIKSIHESDSGISELLTTPLLLTLLTITYKSYNKIPEKPHEFYEKLFHVLINRHDATKPGFKRDFKSNLNEKQLEDLFCAFSFYCMLDKKTSLTNTEALHLISKASTISSLDSVNESCFLTDCIKNTCLIVQEGFEYHYIHKSIREYHAASFIKNSPLELKGKFYKVAISNNKYYQQELNFLKVIDEHYFNNLFLIPSYEYIYEILNWDGEKINPDASLFDNVEIKFNMNKLSSIHVGSLSVLADSYFPLSTLIFPPIFQVFLKDDNFETEESSIQLRDLEDNYGFIEKTIMTLNQWVIDSQTTYQSAKQQVNVKKDIISSLTF</sequence>
<evidence type="ECO:0000313" key="3">
    <source>
        <dbReference type="Proteomes" id="UP000241346"/>
    </source>
</evidence>
<dbReference type="AlphaFoldDB" id="A0A2T3NFH6"/>
<comment type="caution">
    <text evidence="2">The sequence shown here is derived from an EMBL/GenBank/DDBJ whole genome shotgun (WGS) entry which is preliminary data.</text>
</comment>
<protein>
    <submittedName>
        <fullName evidence="2">N-acetylglucosamine kinase</fullName>
    </submittedName>
</protein>
<dbReference type="PROSITE" id="PS50837">
    <property type="entry name" value="NACHT"/>
    <property type="match status" value="1"/>
</dbReference>
<feature type="domain" description="NACHT" evidence="1">
    <location>
        <begin position="90"/>
        <end position="206"/>
    </location>
</feature>
<reference evidence="2 3" key="1">
    <citation type="submission" date="2018-03" db="EMBL/GenBank/DDBJ databases">
        <title>Whole genome sequencing of Histamine producing bacteria.</title>
        <authorList>
            <person name="Butler K."/>
        </authorList>
    </citation>
    <scope>NUCLEOTIDE SEQUENCE [LARGE SCALE GENOMIC DNA]</scope>
    <source>
        <strain evidence="2 3">DSM 19138</strain>
    </source>
</reference>